<dbReference type="InterPro" id="IPR029008">
    <property type="entry name" value="EMC6-like"/>
</dbReference>
<gene>
    <name evidence="9" type="ORF">Vbra_22271</name>
</gene>
<dbReference type="PANTHER" id="PTHR12906">
    <property type="entry name" value="PROTEIN C20ORF24 RAB5-INTERACTING PROTEIN"/>
    <property type="match status" value="1"/>
</dbReference>
<feature type="compositionally biased region" description="Low complexity" evidence="7">
    <location>
        <begin position="9"/>
        <end position="22"/>
    </location>
</feature>
<keyword evidence="4" id="KW-0256">Endoplasmic reticulum</keyword>
<reference evidence="9 10" key="1">
    <citation type="submission" date="2014-11" db="EMBL/GenBank/DDBJ databases">
        <authorList>
            <person name="Zhu J."/>
            <person name="Qi W."/>
            <person name="Song R."/>
        </authorList>
    </citation>
    <scope>NUCLEOTIDE SEQUENCE [LARGE SCALE GENOMIC DNA]</scope>
</reference>
<dbReference type="OMA" id="WILQICA"/>
<dbReference type="VEuPathDB" id="CryptoDB:Vbra_22271"/>
<feature type="transmembrane region" description="Helical" evidence="8">
    <location>
        <begin position="65"/>
        <end position="98"/>
    </location>
</feature>
<dbReference type="AlphaFoldDB" id="A0A0G4GG08"/>
<sequence length="139" mass="15031">MQPSDSDHAPGPASAAASAAKKSSGRKATDEKDKPLPLWQKAFLRDAEFDKNEVADVLHWTRQFAALVLGIAFGLMPVKGIVGVAGGPLLIVITGLSWSRYVDVGEDVMEPKHILMEGTLPAIGTFLLFWVSVYTLVHF</sequence>
<evidence type="ECO:0000313" key="10">
    <source>
        <dbReference type="Proteomes" id="UP000041254"/>
    </source>
</evidence>
<proteinExistence type="inferred from homology"/>
<dbReference type="FunCoup" id="A0A0G4GG08">
    <property type="interactions" value="145"/>
</dbReference>
<name>A0A0G4GG08_VITBC</name>
<evidence type="ECO:0000256" key="6">
    <source>
        <dbReference type="ARBA" id="ARBA00023136"/>
    </source>
</evidence>
<evidence type="ECO:0000256" key="3">
    <source>
        <dbReference type="ARBA" id="ARBA00022692"/>
    </source>
</evidence>
<keyword evidence="6 8" id="KW-0472">Membrane</keyword>
<dbReference type="PANTHER" id="PTHR12906:SF0">
    <property type="entry name" value="GEL COMPLEX SUBUNIT OPTI"/>
    <property type="match status" value="1"/>
</dbReference>
<dbReference type="Pfam" id="PF07019">
    <property type="entry name" value="EMC6"/>
    <property type="match status" value="1"/>
</dbReference>
<organism evidence="9 10">
    <name type="scientific">Vitrella brassicaformis (strain CCMP3155)</name>
    <dbReference type="NCBI Taxonomy" id="1169540"/>
    <lineage>
        <taxon>Eukaryota</taxon>
        <taxon>Sar</taxon>
        <taxon>Alveolata</taxon>
        <taxon>Colpodellida</taxon>
        <taxon>Vitrellaceae</taxon>
        <taxon>Vitrella</taxon>
    </lineage>
</organism>
<dbReference type="GO" id="GO:0097250">
    <property type="term" value="P:mitochondrial respirasome assembly"/>
    <property type="evidence" value="ECO:0007669"/>
    <property type="project" value="InterPro"/>
</dbReference>
<keyword evidence="10" id="KW-1185">Reference proteome</keyword>
<dbReference type="GO" id="GO:0005739">
    <property type="term" value="C:mitochondrion"/>
    <property type="evidence" value="ECO:0007669"/>
    <property type="project" value="GOC"/>
</dbReference>
<dbReference type="InParanoid" id="A0A0G4GG08"/>
<evidence type="ECO:0000256" key="5">
    <source>
        <dbReference type="ARBA" id="ARBA00022989"/>
    </source>
</evidence>
<keyword evidence="3 8" id="KW-0812">Transmembrane</keyword>
<dbReference type="PhylomeDB" id="A0A0G4GG08"/>
<dbReference type="OrthoDB" id="286395at2759"/>
<dbReference type="InterPro" id="IPR010742">
    <property type="entry name" value="RCAF1"/>
</dbReference>
<evidence type="ECO:0000256" key="4">
    <source>
        <dbReference type="ARBA" id="ARBA00022824"/>
    </source>
</evidence>
<protein>
    <recommendedName>
        <fullName evidence="11">Rab5-interacting protein</fullName>
    </recommendedName>
</protein>
<dbReference type="STRING" id="1169540.A0A0G4GG08"/>
<comment type="similarity">
    <text evidence="2">Belongs to the EMC6 family.</text>
</comment>
<evidence type="ECO:0000256" key="7">
    <source>
        <dbReference type="SAM" id="MobiDB-lite"/>
    </source>
</evidence>
<dbReference type="GO" id="GO:0005789">
    <property type="term" value="C:endoplasmic reticulum membrane"/>
    <property type="evidence" value="ECO:0007669"/>
    <property type="project" value="UniProtKB-SubCell"/>
</dbReference>
<feature type="transmembrane region" description="Helical" evidence="8">
    <location>
        <begin position="118"/>
        <end position="137"/>
    </location>
</feature>
<accession>A0A0G4GG08</accession>
<evidence type="ECO:0000256" key="2">
    <source>
        <dbReference type="ARBA" id="ARBA00009436"/>
    </source>
</evidence>
<evidence type="ECO:0000256" key="1">
    <source>
        <dbReference type="ARBA" id="ARBA00004477"/>
    </source>
</evidence>
<evidence type="ECO:0000256" key="8">
    <source>
        <dbReference type="SAM" id="Phobius"/>
    </source>
</evidence>
<evidence type="ECO:0000313" key="9">
    <source>
        <dbReference type="EMBL" id="CEM28301.1"/>
    </source>
</evidence>
<evidence type="ECO:0008006" key="11">
    <source>
        <dbReference type="Google" id="ProtNLM"/>
    </source>
</evidence>
<keyword evidence="5 8" id="KW-1133">Transmembrane helix</keyword>
<dbReference type="Proteomes" id="UP000041254">
    <property type="component" value="Unassembled WGS sequence"/>
</dbReference>
<feature type="region of interest" description="Disordered" evidence="7">
    <location>
        <begin position="1"/>
        <end position="34"/>
    </location>
</feature>
<comment type="subcellular location">
    <subcellularLocation>
        <location evidence="1">Endoplasmic reticulum membrane</location>
        <topology evidence="1">Multi-pass membrane protein</topology>
    </subcellularLocation>
</comment>
<dbReference type="EMBL" id="CDMY01000650">
    <property type="protein sequence ID" value="CEM28301.1"/>
    <property type="molecule type" value="Genomic_DNA"/>
</dbReference>